<evidence type="ECO:0000256" key="8">
    <source>
        <dbReference type="PROSITE-ProRule" id="PRU00169"/>
    </source>
</evidence>
<dbReference type="GO" id="GO:0005829">
    <property type="term" value="C:cytosol"/>
    <property type="evidence" value="ECO:0007669"/>
    <property type="project" value="TreeGrafter"/>
</dbReference>
<dbReference type="GO" id="GO:0006355">
    <property type="term" value="P:regulation of DNA-templated transcription"/>
    <property type="evidence" value="ECO:0007669"/>
    <property type="project" value="InterPro"/>
</dbReference>
<dbReference type="Gene3D" id="1.10.10.10">
    <property type="entry name" value="Winged helix-like DNA-binding domain superfamily/Winged helix DNA-binding domain"/>
    <property type="match status" value="1"/>
</dbReference>
<dbReference type="Pfam" id="PF00486">
    <property type="entry name" value="Trans_reg_C"/>
    <property type="match status" value="1"/>
</dbReference>
<keyword evidence="5 9" id="KW-0238">DNA-binding</keyword>
<dbReference type="PROSITE" id="PS51755">
    <property type="entry name" value="OMPR_PHOB"/>
    <property type="match status" value="1"/>
</dbReference>
<dbReference type="Pfam" id="PF00072">
    <property type="entry name" value="Response_reg"/>
    <property type="match status" value="1"/>
</dbReference>
<proteinExistence type="predicted"/>
<comment type="caution">
    <text evidence="12">The sequence shown here is derived from an EMBL/GenBank/DDBJ whole genome shotgun (WGS) entry which is preliminary data.</text>
</comment>
<dbReference type="eggNOG" id="COG0745">
    <property type="taxonomic scope" value="Bacteria"/>
</dbReference>
<gene>
    <name evidence="12" type="ORF">EUBVEN_02199</name>
</gene>
<dbReference type="Gene3D" id="3.40.50.2300">
    <property type="match status" value="1"/>
</dbReference>
<dbReference type="Proteomes" id="UP000006000">
    <property type="component" value="Unassembled WGS sequence"/>
</dbReference>
<feature type="domain" description="Response regulatory" evidence="10">
    <location>
        <begin position="7"/>
        <end position="120"/>
    </location>
</feature>
<evidence type="ECO:0000256" key="9">
    <source>
        <dbReference type="PROSITE-ProRule" id="PRU01091"/>
    </source>
</evidence>
<dbReference type="SMART" id="SM00448">
    <property type="entry name" value="REC"/>
    <property type="match status" value="1"/>
</dbReference>
<dbReference type="AlphaFoldDB" id="A5Z906"/>
<organism evidence="12 13">
    <name type="scientific">Eubacterium ventriosum ATCC 27560</name>
    <dbReference type="NCBI Taxonomy" id="411463"/>
    <lineage>
        <taxon>Bacteria</taxon>
        <taxon>Bacillati</taxon>
        <taxon>Bacillota</taxon>
        <taxon>Clostridia</taxon>
        <taxon>Eubacteriales</taxon>
        <taxon>Eubacteriaceae</taxon>
        <taxon>Eubacterium</taxon>
    </lineage>
</organism>
<reference evidence="12 13" key="1">
    <citation type="submission" date="2007-03" db="EMBL/GenBank/DDBJ databases">
        <authorList>
            <person name="Fulton L."/>
            <person name="Clifton S."/>
            <person name="Fulton B."/>
            <person name="Xu J."/>
            <person name="Minx P."/>
            <person name="Pepin K.H."/>
            <person name="Johnson M."/>
            <person name="Thiruvilangam P."/>
            <person name="Bhonagiri V."/>
            <person name="Nash W.E."/>
            <person name="Mardis E.R."/>
            <person name="Wilson R.K."/>
        </authorList>
    </citation>
    <scope>NUCLEOTIDE SEQUENCE [LARGE SCALE GENOMIC DNA]</scope>
    <source>
        <strain evidence="12 13">ATCC 27560</strain>
    </source>
</reference>
<dbReference type="SMART" id="SM00862">
    <property type="entry name" value="Trans_reg_C"/>
    <property type="match status" value="1"/>
</dbReference>
<dbReference type="InterPro" id="IPR039420">
    <property type="entry name" value="WalR-like"/>
</dbReference>
<dbReference type="Gene3D" id="6.10.250.690">
    <property type="match status" value="1"/>
</dbReference>
<evidence type="ECO:0000256" key="7">
    <source>
        <dbReference type="ARBA" id="ARBA00024867"/>
    </source>
</evidence>
<evidence type="ECO:0000256" key="2">
    <source>
        <dbReference type="ARBA" id="ARBA00022553"/>
    </source>
</evidence>
<dbReference type="InterPro" id="IPR036388">
    <property type="entry name" value="WH-like_DNA-bd_sf"/>
</dbReference>
<dbReference type="PANTHER" id="PTHR48111:SF2">
    <property type="entry name" value="RESPONSE REGULATOR SAER"/>
    <property type="match status" value="1"/>
</dbReference>
<evidence type="ECO:0000313" key="13">
    <source>
        <dbReference type="Proteomes" id="UP000006000"/>
    </source>
</evidence>
<dbReference type="InterPro" id="IPR016032">
    <property type="entry name" value="Sig_transdc_resp-reg_C-effctor"/>
</dbReference>
<dbReference type="GO" id="GO:0000976">
    <property type="term" value="F:transcription cis-regulatory region binding"/>
    <property type="evidence" value="ECO:0007669"/>
    <property type="project" value="TreeGrafter"/>
</dbReference>
<evidence type="ECO:0000256" key="6">
    <source>
        <dbReference type="ARBA" id="ARBA00023163"/>
    </source>
</evidence>
<keyword evidence="6" id="KW-0804">Transcription</keyword>
<reference evidence="12 13" key="2">
    <citation type="submission" date="2007-04" db="EMBL/GenBank/DDBJ databases">
        <title>Draft genome sequence of Eubacterium ventriosum (ATCC 27560).</title>
        <authorList>
            <person name="Sudarsanam P."/>
            <person name="Ley R."/>
            <person name="Guruge J."/>
            <person name="Turnbaugh P.J."/>
            <person name="Mahowald M."/>
            <person name="Liep D."/>
            <person name="Gordon J."/>
        </authorList>
    </citation>
    <scope>NUCLEOTIDE SEQUENCE [LARGE SCALE GENOMIC DNA]</scope>
    <source>
        <strain evidence="12 13">ATCC 27560</strain>
    </source>
</reference>
<name>A5Z906_9FIRM</name>
<dbReference type="PANTHER" id="PTHR48111">
    <property type="entry name" value="REGULATOR OF RPOS"/>
    <property type="match status" value="1"/>
</dbReference>
<feature type="DNA-binding region" description="OmpR/PhoB-type" evidence="9">
    <location>
        <begin position="134"/>
        <end position="233"/>
    </location>
</feature>
<dbReference type="HOGENOM" id="CLU_000445_30_4_9"/>
<dbReference type="GO" id="GO:0032993">
    <property type="term" value="C:protein-DNA complex"/>
    <property type="evidence" value="ECO:0007669"/>
    <property type="project" value="TreeGrafter"/>
</dbReference>
<keyword evidence="4" id="KW-0805">Transcription regulation</keyword>
<protein>
    <recommendedName>
        <fullName evidence="1">Stage 0 sporulation protein A homolog</fullName>
    </recommendedName>
</protein>
<keyword evidence="2 8" id="KW-0597">Phosphoprotein</keyword>
<evidence type="ECO:0000313" key="12">
    <source>
        <dbReference type="EMBL" id="EDM50250.1"/>
    </source>
</evidence>
<dbReference type="FunFam" id="1.10.10.10:FF:000018">
    <property type="entry name" value="DNA-binding response regulator ResD"/>
    <property type="match status" value="1"/>
</dbReference>
<feature type="domain" description="OmpR/PhoB-type" evidence="11">
    <location>
        <begin position="134"/>
        <end position="233"/>
    </location>
</feature>
<dbReference type="CDD" id="cd00383">
    <property type="entry name" value="trans_reg_C"/>
    <property type="match status" value="1"/>
</dbReference>
<feature type="modified residue" description="4-aspartylphosphate" evidence="8">
    <location>
        <position position="56"/>
    </location>
</feature>
<dbReference type="SUPFAM" id="SSF52172">
    <property type="entry name" value="CheY-like"/>
    <property type="match status" value="1"/>
</dbReference>
<keyword evidence="3" id="KW-0902">Two-component regulatory system</keyword>
<dbReference type="InterPro" id="IPR001789">
    <property type="entry name" value="Sig_transdc_resp-reg_receiver"/>
</dbReference>
<evidence type="ECO:0000256" key="1">
    <source>
        <dbReference type="ARBA" id="ARBA00018672"/>
    </source>
</evidence>
<dbReference type="PROSITE" id="PS50110">
    <property type="entry name" value="RESPONSE_REGULATORY"/>
    <property type="match status" value="1"/>
</dbReference>
<dbReference type="SUPFAM" id="SSF46894">
    <property type="entry name" value="C-terminal effector domain of the bipartite response regulators"/>
    <property type="match status" value="1"/>
</dbReference>
<evidence type="ECO:0000256" key="5">
    <source>
        <dbReference type="ARBA" id="ARBA00023125"/>
    </source>
</evidence>
<comment type="function">
    <text evidence="7">May play the central regulatory role in sporulation. It may be an element of the effector pathway responsible for the activation of sporulation genes in response to nutritional stress. Spo0A may act in concert with spo0H (a sigma factor) to control the expression of some genes that are critical to the sporulation process.</text>
</comment>
<evidence type="ECO:0000256" key="3">
    <source>
        <dbReference type="ARBA" id="ARBA00023012"/>
    </source>
</evidence>
<dbReference type="EMBL" id="AAVL02000037">
    <property type="protein sequence ID" value="EDM50250.1"/>
    <property type="molecule type" value="Genomic_DNA"/>
</dbReference>
<dbReference type="GO" id="GO:0000156">
    <property type="term" value="F:phosphorelay response regulator activity"/>
    <property type="evidence" value="ECO:0007669"/>
    <property type="project" value="TreeGrafter"/>
</dbReference>
<sequence>MEGNMYNILVCDDDKDIVEAIDIYLSKEGYNVIKAYDGMEAMEILKKEDIQLLLIDVMMPRLDGIRATLKIREKSSIPIIILSAKSEDSDKIIGLDVGADDYITKPFNPLELIARVKSQIRRYTRLGTIAEPKSNVYSVGGLEIDDECKEVKVDGEIVKLTPFEYNILLFLVKNPGRVFTIDQIYEAVWNEEAVAADNTVAVHIRHIREKIEINPKEPRYLKVVWGVGYKIEKQ</sequence>
<dbReference type="InterPro" id="IPR011006">
    <property type="entry name" value="CheY-like_superfamily"/>
</dbReference>
<evidence type="ECO:0000256" key="4">
    <source>
        <dbReference type="ARBA" id="ARBA00023015"/>
    </source>
</evidence>
<dbReference type="InterPro" id="IPR001867">
    <property type="entry name" value="OmpR/PhoB-type_DNA-bd"/>
</dbReference>
<evidence type="ECO:0000259" key="10">
    <source>
        <dbReference type="PROSITE" id="PS50110"/>
    </source>
</evidence>
<accession>A5Z906</accession>
<evidence type="ECO:0000259" key="11">
    <source>
        <dbReference type="PROSITE" id="PS51755"/>
    </source>
</evidence>
<dbReference type="STRING" id="411463.EUBVEN_02199"/>